<keyword evidence="2" id="KW-0325">Glycoprotein</keyword>
<sequence length="188" mass="19865">MAGPNSKAILLMIIMVSSFQLESTMAKTKHIVGDALGWTIPPGGAATYATWASKNKFTTGDSLIFNFTTGFHNVAEVPKAATNDPCTATNTLSLYPTSPVTITLTRPGTHNYICTVIGHCQLGQKLTIHVSRARATTPQTTALSPLSSIANPPDIDFGSPFPLPFSASPTLVVVVPVTFLAVALALFY</sequence>
<dbReference type="Gene3D" id="2.60.40.420">
    <property type="entry name" value="Cupredoxins - blue copper proteins"/>
    <property type="match status" value="1"/>
</dbReference>
<dbReference type="GO" id="GO:0009055">
    <property type="term" value="F:electron transfer activity"/>
    <property type="evidence" value="ECO:0007669"/>
    <property type="project" value="InterPro"/>
</dbReference>
<feature type="transmembrane region" description="Helical" evidence="3">
    <location>
        <begin position="167"/>
        <end position="187"/>
    </location>
</feature>
<name>A0AAD8NRJ7_TARER</name>
<dbReference type="InterPro" id="IPR039391">
    <property type="entry name" value="Phytocyanin-like"/>
</dbReference>
<reference evidence="6" key="1">
    <citation type="journal article" date="2023" name="bioRxiv">
        <title>Improved chromosome-level genome assembly for marigold (Tagetes erecta).</title>
        <authorList>
            <person name="Jiang F."/>
            <person name="Yuan L."/>
            <person name="Wang S."/>
            <person name="Wang H."/>
            <person name="Xu D."/>
            <person name="Wang A."/>
            <person name="Fan W."/>
        </authorList>
    </citation>
    <scope>NUCLEOTIDE SEQUENCE</scope>
    <source>
        <strain evidence="6">WSJ</strain>
        <tissue evidence="6">Leaf</tissue>
    </source>
</reference>
<evidence type="ECO:0000313" key="6">
    <source>
        <dbReference type="EMBL" id="KAK1418472.1"/>
    </source>
</evidence>
<keyword evidence="3" id="KW-0812">Transmembrane</keyword>
<feature type="signal peptide" evidence="4">
    <location>
        <begin position="1"/>
        <end position="26"/>
    </location>
</feature>
<dbReference type="PROSITE" id="PS51485">
    <property type="entry name" value="PHYTOCYANIN"/>
    <property type="match status" value="1"/>
</dbReference>
<keyword evidence="3" id="KW-0472">Membrane</keyword>
<keyword evidence="3" id="KW-1133">Transmembrane helix</keyword>
<keyword evidence="7" id="KW-1185">Reference proteome</keyword>
<dbReference type="AlphaFoldDB" id="A0AAD8NRJ7"/>
<dbReference type="InterPro" id="IPR003245">
    <property type="entry name" value="Phytocyanin_dom"/>
</dbReference>
<evidence type="ECO:0000256" key="3">
    <source>
        <dbReference type="SAM" id="Phobius"/>
    </source>
</evidence>
<protein>
    <recommendedName>
        <fullName evidence="5">Phytocyanin domain-containing protein</fullName>
    </recommendedName>
</protein>
<dbReference type="FunFam" id="2.60.40.420:FF:000034">
    <property type="entry name" value="Cupredoxin superfamily protein"/>
    <property type="match status" value="1"/>
</dbReference>
<dbReference type="SUPFAM" id="SSF49503">
    <property type="entry name" value="Cupredoxins"/>
    <property type="match status" value="1"/>
</dbReference>
<keyword evidence="4" id="KW-0732">Signal</keyword>
<dbReference type="Proteomes" id="UP001229421">
    <property type="component" value="Unassembled WGS sequence"/>
</dbReference>
<evidence type="ECO:0000256" key="2">
    <source>
        <dbReference type="ARBA" id="ARBA00023180"/>
    </source>
</evidence>
<dbReference type="GO" id="GO:0005886">
    <property type="term" value="C:plasma membrane"/>
    <property type="evidence" value="ECO:0007669"/>
    <property type="project" value="TreeGrafter"/>
</dbReference>
<evidence type="ECO:0000256" key="4">
    <source>
        <dbReference type="SAM" id="SignalP"/>
    </source>
</evidence>
<feature type="chain" id="PRO_5042072683" description="Phytocyanin domain-containing protein" evidence="4">
    <location>
        <begin position="27"/>
        <end position="188"/>
    </location>
</feature>
<feature type="domain" description="Phytocyanin" evidence="5">
    <location>
        <begin position="28"/>
        <end position="132"/>
    </location>
</feature>
<dbReference type="Pfam" id="PF02298">
    <property type="entry name" value="Cu_bind_like"/>
    <property type="match status" value="1"/>
</dbReference>
<dbReference type="PANTHER" id="PTHR33021:SF543">
    <property type="entry name" value="PHYTOCYANIN DOMAIN, CUPREDOXIN"/>
    <property type="match status" value="1"/>
</dbReference>
<evidence type="ECO:0000313" key="7">
    <source>
        <dbReference type="Proteomes" id="UP001229421"/>
    </source>
</evidence>
<comment type="caution">
    <text evidence="6">The sequence shown here is derived from an EMBL/GenBank/DDBJ whole genome shotgun (WGS) entry which is preliminary data.</text>
</comment>
<dbReference type="EMBL" id="JAUHHV010000007">
    <property type="protein sequence ID" value="KAK1418472.1"/>
    <property type="molecule type" value="Genomic_DNA"/>
</dbReference>
<dbReference type="PANTHER" id="PTHR33021">
    <property type="entry name" value="BLUE COPPER PROTEIN"/>
    <property type="match status" value="1"/>
</dbReference>
<evidence type="ECO:0000259" key="5">
    <source>
        <dbReference type="PROSITE" id="PS51485"/>
    </source>
</evidence>
<accession>A0AAD8NRJ7</accession>
<gene>
    <name evidence="6" type="ORF">QVD17_27617</name>
</gene>
<organism evidence="6 7">
    <name type="scientific">Tagetes erecta</name>
    <name type="common">African marigold</name>
    <dbReference type="NCBI Taxonomy" id="13708"/>
    <lineage>
        <taxon>Eukaryota</taxon>
        <taxon>Viridiplantae</taxon>
        <taxon>Streptophyta</taxon>
        <taxon>Embryophyta</taxon>
        <taxon>Tracheophyta</taxon>
        <taxon>Spermatophyta</taxon>
        <taxon>Magnoliopsida</taxon>
        <taxon>eudicotyledons</taxon>
        <taxon>Gunneridae</taxon>
        <taxon>Pentapetalae</taxon>
        <taxon>asterids</taxon>
        <taxon>campanulids</taxon>
        <taxon>Asterales</taxon>
        <taxon>Asteraceae</taxon>
        <taxon>Asteroideae</taxon>
        <taxon>Heliantheae alliance</taxon>
        <taxon>Tageteae</taxon>
        <taxon>Tagetes</taxon>
    </lineage>
</organism>
<evidence type="ECO:0000256" key="1">
    <source>
        <dbReference type="ARBA" id="ARBA00023157"/>
    </source>
</evidence>
<proteinExistence type="predicted"/>
<keyword evidence="1" id="KW-1015">Disulfide bond</keyword>
<dbReference type="InterPro" id="IPR008972">
    <property type="entry name" value="Cupredoxin"/>
</dbReference>